<proteinExistence type="predicted"/>
<name>A0A059FJQ0_9PROT</name>
<keyword evidence="2" id="KW-0449">Lipoprotein</keyword>
<gene>
    <name evidence="2" type="ORF">HJO_12956</name>
</gene>
<dbReference type="RefSeq" id="WP_035617511.1">
    <property type="nucleotide sequence ID" value="NZ_ARYK01000006.1"/>
</dbReference>
<dbReference type="AlphaFoldDB" id="A0A059FJQ0"/>
<organism evidence="2 3">
    <name type="scientific">Hyphomonas johnsonii MHS-2</name>
    <dbReference type="NCBI Taxonomy" id="1280950"/>
    <lineage>
        <taxon>Bacteria</taxon>
        <taxon>Pseudomonadati</taxon>
        <taxon>Pseudomonadota</taxon>
        <taxon>Alphaproteobacteria</taxon>
        <taxon>Hyphomonadales</taxon>
        <taxon>Hyphomonadaceae</taxon>
        <taxon>Hyphomonas</taxon>
    </lineage>
</organism>
<feature type="signal peptide" evidence="1">
    <location>
        <begin position="1"/>
        <end position="20"/>
    </location>
</feature>
<comment type="caution">
    <text evidence="2">The sequence shown here is derived from an EMBL/GenBank/DDBJ whole genome shotgun (WGS) entry which is preliminary data.</text>
</comment>
<keyword evidence="1" id="KW-0732">Signal</keyword>
<sequence>MLKAFLILLAGLSAAPASLAAPAAGVGTCAGKPEQACLFETIWTAAGALPATKQQRLAPLFLDTVRLSPDSALVQTWQARLPGVKPAAPRAANYAEDQARAVIAETGWASFTARARAGGAPFNLGRPEIMAAGVRLAPDAATARRLIDAMFDLAVSGASHSRLEGDFETQDFGHALAELSMQRCDLVAFDRAVALTAAPDGLRYALWRARITGGASALASRIAYNADADDTRHVRQALEGYRPILALGYCNR</sequence>
<keyword evidence="3" id="KW-1185">Reference proteome</keyword>
<accession>A0A059FJQ0</accession>
<reference evidence="2 3" key="1">
    <citation type="journal article" date="2014" name="Antonie Van Leeuwenhoek">
        <title>Hyphomonas beringensis sp. nov. and Hyphomonas chukchiensis sp. nov., isolated from surface seawater of the Bering Sea and Chukchi Sea.</title>
        <authorList>
            <person name="Li C."/>
            <person name="Lai Q."/>
            <person name="Li G."/>
            <person name="Dong C."/>
            <person name="Wang J."/>
            <person name="Liao Y."/>
            <person name="Shao Z."/>
        </authorList>
    </citation>
    <scope>NUCLEOTIDE SEQUENCE [LARGE SCALE GENOMIC DNA]</scope>
    <source>
        <strain evidence="2 3">MHS-2</strain>
    </source>
</reference>
<dbReference type="OrthoDB" id="7618609at2"/>
<dbReference type="EMBL" id="ARYK01000006">
    <property type="protein sequence ID" value="KCZ90761.1"/>
    <property type="molecule type" value="Genomic_DNA"/>
</dbReference>
<evidence type="ECO:0000313" key="2">
    <source>
        <dbReference type="EMBL" id="KCZ90761.1"/>
    </source>
</evidence>
<protein>
    <submittedName>
        <fullName evidence="2">Putative lipoprotein</fullName>
    </submittedName>
</protein>
<evidence type="ECO:0000313" key="3">
    <source>
        <dbReference type="Proteomes" id="UP000025171"/>
    </source>
</evidence>
<dbReference type="Proteomes" id="UP000025171">
    <property type="component" value="Unassembled WGS sequence"/>
</dbReference>
<evidence type="ECO:0000256" key="1">
    <source>
        <dbReference type="SAM" id="SignalP"/>
    </source>
</evidence>
<dbReference type="STRING" id="1280950.HJO_12956"/>
<dbReference type="PATRIC" id="fig|1280950.3.peg.2597"/>
<feature type="chain" id="PRO_5001572307" evidence="1">
    <location>
        <begin position="21"/>
        <end position="252"/>
    </location>
</feature>